<organism evidence="2 3">
    <name type="scientific">Aeoliella mucimassa</name>
    <dbReference type="NCBI Taxonomy" id="2527972"/>
    <lineage>
        <taxon>Bacteria</taxon>
        <taxon>Pseudomonadati</taxon>
        <taxon>Planctomycetota</taxon>
        <taxon>Planctomycetia</taxon>
        <taxon>Pirellulales</taxon>
        <taxon>Lacipirellulaceae</taxon>
        <taxon>Aeoliella</taxon>
    </lineage>
</organism>
<feature type="transmembrane region" description="Helical" evidence="1">
    <location>
        <begin position="51"/>
        <end position="76"/>
    </location>
</feature>
<dbReference type="AlphaFoldDB" id="A0A518ATG4"/>
<feature type="transmembrane region" description="Helical" evidence="1">
    <location>
        <begin position="83"/>
        <end position="103"/>
    </location>
</feature>
<keyword evidence="1" id="KW-1133">Transmembrane helix</keyword>
<accession>A0A518ATG4</accession>
<dbReference type="EMBL" id="CP036278">
    <property type="protein sequence ID" value="QDU58024.1"/>
    <property type="molecule type" value="Genomic_DNA"/>
</dbReference>
<keyword evidence="1" id="KW-0472">Membrane</keyword>
<evidence type="ECO:0000313" key="3">
    <source>
        <dbReference type="Proteomes" id="UP000315750"/>
    </source>
</evidence>
<keyword evidence="1" id="KW-0812">Transmembrane</keyword>
<feature type="transmembrane region" description="Helical" evidence="1">
    <location>
        <begin position="25"/>
        <end position="45"/>
    </location>
</feature>
<proteinExistence type="predicted"/>
<name>A0A518ATG4_9BACT</name>
<dbReference type="OrthoDB" id="261392at2"/>
<dbReference type="Proteomes" id="UP000315750">
    <property type="component" value="Chromosome"/>
</dbReference>
<evidence type="ECO:0000256" key="1">
    <source>
        <dbReference type="SAM" id="Phobius"/>
    </source>
</evidence>
<protein>
    <submittedName>
        <fullName evidence="2">Uncharacterized protein</fullName>
    </submittedName>
</protein>
<dbReference type="RefSeq" id="WP_145249529.1">
    <property type="nucleotide sequence ID" value="NZ_CP036278.1"/>
</dbReference>
<evidence type="ECO:0000313" key="2">
    <source>
        <dbReference type="EMBL" id="QDU58024.1"/>
    </source>
</evidence>
<gene>
    <name evidence="2" type="ORF">Pan181_42490</name>
</gene>
<keyword evidence="3" id="KW-1185">Reference proteome</keyword>
<dbReference type="KEGG" id="amuc:Pan181_42490"/>
<sequence>MSNSETTSPSDDFAPSGGFRISLKWMLLLLLVIGAGGGLLGRAFFWHPQVFQAVVGLLATIVPFVLAIGTLIVLGIRQRRKSIALWGAMLACMPVLGFGMLFLSEYLNSGGMGVLSTKQLIAQRLPQQFDEPWVWNELTSRLAAGKLTAEQVDDAIDELANQMTASKPNGWDSPLSWQGDFVEQADAAGMISDASLFALCDAFYGTQAKLDPLPRLREGKPSFNVRLNFGSPWGGNSRLPLELAWHLQAIRIDGEAVEFRENHRGGQDWMGVIEGDFEKGEYKAEFDIVAAYIDRDKLLGVNASRLKIEQWPKPRQRWGQTVEGTLEVFGPQDKIVALSTDSADAPLSGAVRIERLVIQPDVEGKCKVVMKIEYGEVQTTPLSFDVEVAIGDEVIEMGRSYYVTFQQLNGTSTSFLKSIPLLYAAE</sequence>
<reference evidence="2 3" key="1">
    <citation type="submission" date="2019-02" db="EMBL/GenBank/DDBJ databases">
        <title>Deep-cultivation of Planctomycetes and their phenomic and genomic characterization uncovers novel biology.</title>
        <authorList>
            <person name="Wiegand S."/>
            <person name="Jogler M."/>
            <person name="Boedeker C."/>
            <person name="Pinto D."/>
            <person name="Vollmers J."/>
            <person name="Rivas-Marin E."/>
            <person name="Kohn T."/>
            <person name="Peeters S.H."/>
            <person name="Heuer A."/>
            <person name="Rast P."/>
            <person name="Oberbeckmann S."/>
            <person name="Bunk B."/>
            <person name="Jeske O."/>
            <person name="Meyerdierks A."/>
            <person name="Storesund J.E."/>
            <person name="Kallscheuer N."/>
            <person name="Luecker S."/>
            <person name="Lage O.M."/>
            <person name="Pohl T."/>
            <person name="Merkel B.J."/>
            <person name="Hornburger P."/>
            <person name="Mueller R.-W."/>
            <person name="Bruemmer F."/>
            <person name="Labrenz M."/>
            <person name="Spormann A.M."/>
            <person name="Op den Camp H."/>
            <person name="Overmann J."/>
            <person name="Amann R."/>
            <person name="Jetten M.S.M."/>
            <person name="Mascher T."/>
            <person name="Medema M.H."/>
            <person name="Devos D.P."/>
            <person name="Kaster A.-K."/>
            <person name="Ovreas L."/>
            <person name="Rohde M."/>
            <person name="Galperin M.Y."/>
            <person name="Jogler C."/>
        </authorList>
    </citation>
    <scope>NUCLEOTIDE SEQUENCE [LARGE SCALE GENOMIC DNA]</scope>
    <source>
        <strain evidence="2 3">Pan181</strain>
    </source>
</reference>